<proteinExistence type="predicted"/>
<feature type="non-terminal residue" evidence="2">
    <location>
        <position position="1"/>
    </location>
</feature>
<evidence type="ECO:0000313" key="2">
    <source>
        <dbReference type="EMBL" id="OQR78767.1"/>
    </source>
</evidence>
<comment type="caution">
    <text evidence="2">The sequence shown here is derived from an EMBL/GenBank/DDBJ whole genome shotgun (WGS) entry which is preliminary data.</text>
</comment>
<gene>
    <name evidence="2" type="ORF">BIW11_06194</name>
</gene>
<feature type="region of interest" description="Disordered" evidence="1">
    <location>
        <begin position="34"/>
        <end position="56"/>
    </location>
</feature>
<name>A0A1V9XZ38_9ACAR</name>
<dbReference type="Proteomes" id="UP000192247">
    <property type="component" value="Unassembled WGS sequence"/>
</dbReference>
<feature type="compositionally biased region" description="Polar residues" evidence="1">
    <location>
        <begin position="117"/>
        <end position="126"/>
    </location>
</feature>
<dbReference type="InParanoid" id="A0A1V9XZ38"/>
<dbReference type="EMBL" id="MNPL01001846">
    <property type="protein sequence ID" value="OQR78767.1"/>
    <property type="molecule type" value="Genomic_DNA"/>
</dbReference>
<keyword evidence="3" id="KW-1185">Reference proteome</keyword>
<sequence length="133" mass="15089">YSGPLIWARDPNAFSKGEFITSKLPTHVSLMRPHRHHAHSKGFPQFDGNNMAPNKLPQLESQKNMRVVRLRLPYNGLDHGHVATENEKSYEASARHRPFDGSHHRRLIEYHKATEYEGSSPTSSLNPLDGAPE</sequence>
<organism evidence="2 3">
    <name type="scientific">Tropilaelaps mercedesae</name>
    <dbReference type="NCBI Taxonomy" id="418985"/>
    <lineage>
        <taxon>Eukaryota</taxon>
        <taxon>Metazoa</taxon>
        <taxon>Ecdysozoa</taxon>
        <taxon>Arthropoda</taxon>
        <taxon>Chelicerata</taxon>
        <taxon>Arachnida</taxon>
        <taxon>Acari</taxon>
        <taxon>Parasitiformes</taxon>
        <taxon>Mesostigmata</taxon>
        <taxon>Gamasina</taxon>
        <taxon>Dermanyssoidea</taxon>
        <taxon>Laelapidae</taxon>
        <taxon>Tropilaelaps</taxon>
    </lineage>
</organism>
<protein>
    <submittedName>
        <fullName evidence="2">Uncharacterized protein</fullName>
    </submittedName>
</protein>
<feature type="non-terminal residue" evidence="2">
    <location>
        <position position="133"/>
    </location>
</feature>
<evidence type="ECO:0000313" key="3">
    <source>
        <dbReference type="Proteomes" id="UP000192247"/>
    </source>
</evidence>
<reference evidence="2 3" key="1">
    <citation type="journal article" date="2017" name="Gigascience">
        <title>Draft genome of the honey bee ectoparasitic mite, Tropilaelaps mercedesae, is shaped by the parasitic life history.</title>
        <authorList>
            <person name="Dong X."/>
            <person name="Armstrong S.D."/>
            <person name="Xia D."/>
            <person name="Makepeace B.L."/>
            <person name="Darby A.C."/>
            <person name="Kadowaki T."/>
        </authorList>
    </citation>
    <scope>NUCLEOTIDE SEQUENCE [LARGE SCALE GENOMIC DNA]</scope>
    <source>
        <strain evidence="2">Wuxi-XJTLU</strain>
    </source>
</reference>
<dbReference type="AlphaFoldDB" id="A0A1V9XZ38"/>
<accession>A0A1V9XZ38</accession>
<evidence type="ECO:0000256" key="1">
    <source>
        <dbReference type="SAM" id="MobiDB-lite"/>
    </source>
</evidence>
<feature type="region of interest" description="Disordered" evidence="1">
    <location>
        <begin position="110"/>
        <end position="133"/>
    </location>
</feature>